<dbReference type="GO" id="GO:0003729">
    <property type="term" value="F:mRNA binding"/>
    <property type="evidence" value="ECO:0007669"/>
    <property type="project" value="TreeGrafter"/>
</dbReference>
<comment type="caution">
    <text evidence="7">The sequence shown here is derived from an EMBL/GenBank/DDBJ whole genome shotgun (WGS) entry which is preliminary data.</text>
</comment>
<dbReference type="InterPro" id="IPR001876">
    <property type="entry name" value="Znf_RanBP2"/>
</dbReference>
<keyword evidence="3" id="KW-0862">Zinc</keyword>
<dbReference type="PROSITE" id="PS50199">
    <property type="entry name" value="ZF_RANBP2_2"/>
    <property type="match status" value="3"/>
</dbReference>
<organism evidence="7 8">
    <name type="scientific">Lithospermum erythrorhizon</name>
    <name type="common">Purple gromwell</name>
    <name type="synonym">Lithospermum officinale var. erythrorhizon</name>
    <dbReference type="NCBI Taxonomy" id="34254"/>
    <lineage>
        <taxon>Eukaryota</taxon>
        <taxon>Viridiplantae</taxon>
        <taxon>Streptophyta</taxon>
        <taxon>Embryophyta</taxon>
        <taxon>Tracheophyta</taxon>
        <taxon>Spermatophyta</taxon>
        <taxon>Magnoliopsida</taxon>
        <taxon>eudicotyledons</taxon>
        <taxon>Gunneridae</taxon>
        <taxon>Pentapetalae</taxon>
        <taxon>asterids</taxon>
        <taxon>lamiids</taxon>
        <taxon>Boraginales</taxon>
        <taxon>Boraginaceae</taxon>
        <taxon>Boraginoideae</taxon>
        <taxon>Lithospermeae</taxon>
        <taxon>Lithospermum</taxon>
    </lineage>
</organism>
<dbReference type="EMBL" id="BAABME010007508">
    <property type="protein sequence ID" value="GAA0171058.1"/>
    <property type="molecule type" value="Genomic_DNA"/>
</dbReference>
<evidence type="ECO:0000256" key="2">
    <source>
        <dbReference type="ARBA" id="ARBA00022771"/>
    </source>
</evidence>
<accession>A0AAV3R704</accession>
<dbReference type="SMART" id="SM00547">
    <property type="entry name" value="ZnF_RBZ"/>
    <property type="match status" value="3"/>
</dbReference>
<evidence type="ECO:0000256" key="5">
    <source>
        <dbReference type="SAM" id="MobiDB-lite"/>
    </source>
</evidence>
<dbReference type="Gene3D" id="4.10.1060.10">
    <property type="entry name" value="Zinc finger, RanBP2-type"/>
    <property type="match status" value="3"/>
</dbReference>
<dbReference type="PANTHER" id="PTHR23111">
    <property type="entry name" value="ZINC FINGER PROTEIN"/>
    <property type="match status" value="1"/>
</dbReference>
<keyword evidence="8" id="KW-1185">Reference proteome</keyword>
<dbReference type="AlphaFoldDB" id="A0AAV3R704"/>
<evidence type="ECO:0000256" key="4">
    <source>
        <dbReference type="PROSITE-ProRule" id="PRU00322"/>
    </source>
</evidence>
<evidence type="ECO:0000313" key="8">
    <source>
        <dbReference type="Proteomes" id="UP001454036"/>
    </source>
</evidence>
<keyword evidence="2 4" id="KW-0863">Zinc-finger</keyword>
<feature type="domain" description="RanBP2-type" evidence="6">
    <location>
        <begin position="265"/>
        <end position="294"/>
    </location>
</feature>
<name>A0AAV3R704_LITER</name>
<protein>
    <recommendedName>
        <fullName evidence="6">RanBP2-type domain-containing protein</fullName>
    </recommendedName>
</protein>
<evidence type="ECO:0000259" key="6">
    <source>
        <dbReference type="PROSITE" id="PS50199"/>
    </source>
</evidence>
<evidence type="ECO:0000256" key="1">
    <source>
        <dbReference type="ARBA" id="ARBA00022723"/>
    </source>
</evidence>
<dbReference type="Proteomes" id="UP001454036">
    <property type="component" value="Unassembled WGS sequence"/>
</dbReference>
<dbReference type="InterPro" id="IPR036280">
    <property type="entry name" value="Multihaem_cyt_sf"/>
</dbReference>
<keyword evidence="1" id="KW-0479">Metal-binding</keyword>
<proteinExistence type="predicted"/>
<dbReference type="PANTHER" id="PTHR23111:SF23">
    <property type="entry name" value="RAN BP2_NZF ZINC FINGER-LIKE SUPERFAMILY PROTEIN"/>
    <property type="match status" value="1"/>
</dbReference>
<reference evidence="7 8" key="1">
    <citation type="submission" date="2024-01" db="EMBL/GenBank/DDBJ databases">
        <title>The complete chloroplast genome sequence of Lithospermum erythrorhizon: insights into the phylogenetic relationship among Boraginaceae species and the maternal lineages of purple gromwells.</title>
        <authorList>
            <person name="Okada T."/>
            <person name="Watanabe K."/>
        </authorList>
    </citation>
    <scope>NUCLEOTIDE SEQUENCE [LARGE SCALE GENOMIC DNA]</scope>
</reference>
<evidence type="ECO:0000313" key="7">
    <source>
        <dbReference type="EMBL" id="GAA0171058.1"/>
    </source>
</evidence>
<feature type="compositionally biased region" description="Polar residues" evidence="5">
    <location>
        <begin position="377"/>
        <end position="387"/>
    </location>
</feature>
<feature type="region of interest" description="Disordered" evidence="5">
    <location>
        <begin position="369"/>
        <end position="390"/>
    </location>
</feature>
<feature type="domain" description="RanBP2-type" evidence="6">
    <location>
        <begin position="342"/>
        <end position="371"/>
    </location>
</feature>
<sequence>MSQMLRHLQQTCPNLVTILGHKHNYRTNPAIEFILEEVNSRSPPPTSSSSFQSNEKDEPIIDLPNELPIKVEMSHPWPEWSALMDKLFKTGYFQENNELGTKDVHFIRTACLNFARDRYDLIRYLSPKHIFVIAGSGCPSIDRKIVNSGKRLRAHFNIDEGNVCGSCILRGNCERAFLRAPDCEGGRTVDVMRFLVAYGLDPLTGSVENMPTLKKVVKESAKILLKEMVEFSSETVDSQPINTAAFGTKLNVQESSQGQTDVQTKQSDWNCPKCHFMNFARNIRCLRCDHLSEEKLKMLREEEENLPQKKGDWICEKCSFLNFAKNSRCLRCKEKPPKRDLVAGEWECDSCNYINFRKNMVCLKCDHKRPKSKNHLSKNSQPTSNNMGYRRTRPIFGEEMHSKEDEDTIWEYVGRENDTNKHSNSWNQIPAFEDFPILGGKSHLSRDVQRQERWKREMELSRKNAKKDRENAENFKRSILNKDVDPFHCSDDEEMADWFPNRT</sequence>
<dbReference type="SUPFAM" id="SSF48695">
    <property type="entry name" value="Multiheme cytochromes"/>
    <property type="match status" value="1"/>
</dbReference>
<dbReference type="GO" id="GO:0005737">
    <property type="term" value="C:cytoplasm"/>
    <property type="evidence" value="ECO:0007669"/>
    <property type="project" value="TreeGrafter"/>
</dbReference>
<feature type="domain" description="RanBP2-type" evidence="6">
    <location>
        <begin position="309"/>
        <end position="338"/>
    </location>
</feature>
<evidence type="ECO:0000256" key="3">
    <source>
        <dbReference type="ARBA" id="ARBA00022833"/>
    </source>
</evidence>
<dbReference type="GO" id="GO:0008270">
    <property type="term" value="F:zinc ion binding"/>
    <property type="evidence" value="ECO:0007669"/>
    <property type="project" value="UniProtKB-KW"/>
</dbReference>
<dbReference type="Pfam" id="PF00641">
    <property type="entry name" value="Zn_ribbon_RanBP"/>
    <property type="match status" value="3"/>
</dbReference>
<dbReference type="PROSITE" id="PS01358">
    <property type="entry name" value="ZF_RANBP2_1"/>
    <property type="match status" value="3"/>
</dbReference>
<gene>
    <name evidence="7" type="ORF">LIER_25184</name>
</gene>